<keyword evidence="4" id="KW-1185">Reference proteome</keyword>
<evidence type="ECO:0000259" key="1">
    <source>
        <dbReference type="Pfam" id="PF13456"/>
    </source>
</evidence>
<evidence type="ECO:0000313" key="4">
    <source>
        <dbReference type="Proteomes" id="UP000541444"/>
    </source>
</evidence>
<name>A0A7J7KXP6_9MAGN</name>
<dbReference type="InterPro" id="IPR053151">
    <property type="entry name" value="RNase_H-like"/>
</dbReference>
<organism evidence="3 4">
    <name type="scientific">Kingdonia uniflora</name>
    <dbReference type="NCBI Taxonomy" id="39325"/>
    <lineage>
        <taxon>Eukaryota</taxon>
        <taxon>Viridiplantae</taxon>
        <taxon>Streptophyta</taxon>
        <taxon>Embryophyta</taxon>
        <taxon>Tracheophyta</taxon>
        <taxon>Spermatophyta</taxon>
        <taxon>Magnoliopsida</taxon>
        <taxon>Ranunculales</taxon>
        <taxon>Circaeasteraceae</taxon>
        <taxon>Kingdonia</taxon>
    </lineage>
</organism>
<dbReference type="InterPro" id="IPR036397">
    <property type="entry name" value="RNaseH_sf"/>
</dbReference>
<feature type="domain" description="Reverse transcriptase zinc-binding" evidence="2">
    <location>
        <begin position="16"/>
        <end position="76"/>
    </location>
</feature>
<dbReference type="PANTHER" id="PTHR47723:SF19">
    <property type="entry name" value="POLYNUCLEOTIDYL TRANSFERASE, RIBONUCLEASE H-LIKE SUPERFAMILY PROTEIN"/>
    <property type="match status" value="1"/>
</dbReference>
<comment type="caution">
    <text evidence="3">The sequence shown here is derived from an EMBL/GenBank/DDBJ whole genome shotgun (WGS) entry which is preliminary data.</text>
</comment>
<sequence length="222" mass="25198">MEPVQGNSSFLLRFGKNKASPRAQMFAWKCLRDMVHCRDKIANRLSLTDTSCPICSSPSETLYHLLLECDFAWAVWFGTSFGVIRDANNVFGVARVSSYRFASAKEGEALAILNGIRWAQEWGHQQTIIETDVEAIYTFCRTGCANISWTTKAILQECLALFVSFVNIHINFAPRSANTVAHVVAARPMDVISCWTWYDPPQEWLHPYLEADRTSFVTHFAY</sequence>
<dbReference type="PANTHER" id="PTHR47723">
    <property type="entry name" value="OS05G0353850 PROTEIN"/>
    <property type="match status" value="1"/>
</dbReference>
<dbReference type="OrthoDB" id="1906820at2759"/>
<dbReference type="CDD" id="cd06222">
    <property type="entry name" value="RNase_H_like"/>
    <property type="match status" value="1"/>
</dbReference>
<dbReference type="InterPro" id="IPR002156">
    <property type="entry name" value="RNaseH_domain"/>
</dbReference>
<dbReference type="GO" id="GO:0003676">
    <property type="term" value="F:nucleic acid binding"/>
    <property type="evidence" value="ECO:0007669"/>
    <property type="project" value="InterPro"/>
</dbReference>
<reference evidence="3 4" key="1">
    <citation type="journal article" date="2020" name="IScience">
        <title>Genome Sequencing of the Endangered Kingdonia uniflora (Circaeasteraceae, Ranunculales) Reveals Potential Mechanisms of Evolutionary Specialization.</title>
        <authorList>
            <person name="Sun Y."/>
            <person name="Deng T."/>
            <person name="Zhang A."/>
            <person name="Moore M.J."/>
            <person name="Landis J.B."/>
            <person name="Lin N."/>
            <person name="Zhang H."/>
            <person name="Zhang X."/>
            <person name="Huang J."/>
            <person name="Zhang X."/>
            <person name="Sun H."/>
            <person name="Wang H."/>
        </authorList>
    </citation>
    <scope>NUCLEOTIDE SEQUENCE [LARGE SCALE GENOMIC DNA]</scope>
    <source>
        <strain evidence="3">TB1705</strain>
        <tissue evidence="3">Leaf</tissue>
    </source>
</reference>
<proteinExistence type="predicted"/>
<dbReference type="Gene3D" id="3.30.420.10">
    <property type="entry name" value="Ribonuclease H-like superfamily/Ribonuclease H"/>
    <property type="match status" value="1"/>
</dbReference>
<protein>
    <recommendedName>
        <fullName evidence="5">RNase H type-1 domain-containing protein</fullName>
    </recommendedName>
</protein>
<feature type="domain" description="RNase H type-1" evidence="1">
    <location>
        <begin position="81"/>
        <end position="186"/>
    </location>
</feature>
<gene>
    <name evidence="3" type="ORF">GIB67_035216</name>
</gene>
<evidence type="ECO:0000313" key="3">
    <source>
        <dbReference type="EMBL" id="KAF6135145.1"/>
    </source>
</evidence>
<dbReference type="AlphaFoldDB" id="A0A7J7KXP6"/>
<dbReference type="GO" id="GO:0004523">
    <property type="term" value="F:RNA-DNA hybrid ribonuclease activity"/>
    <property type="evidence" value="ECO:0007669"/>
    <property type="project" value="InterPro"/>
</dbReference>
<evidence type="ECO:0000259" key="2">
    <source>
        <dbReference type="Pfam" id="PF13966"/>
    </source>
</evidence>
<dbReference type="InterPro" id="IPR012337">
    <property type="entry name" value="RNaseH-like_sf"/>
</dbReference>
<dbReference type="Pfam" id="PF13966">
    <property type="entry name" value="zf-RVT"/>
    <property type="match status" value="1"/>
</dbReference>
<dbReference type="InterPro" id="IPR026960">
    <property type="entry name" value="RVT-Znf"/>
</dbReference>
<accession>A0A7J7KXP6</accession>
<dbReference type="Proteomes" id="UP000541444">
    <property type="component" value="Unassembled WGS sequence"/>
</dbReference>
<dbReference type="InterPro" id="IPR044730">
    <property type="entry name" value="RNase_H-like_dom_plant"/>
</dbReference>
<dbReference type="Pfam" id="PF13456">
    <property type="entry name" value="RVT_3"/>
    <property type="match status" value="1"/>
</dbReference>
<evidence type="ECO:0008006" key="5">
    <source>
        <dbReference type="Google" id="ProtNLM"/>
    </source>
</evidence>
<dbReference type="EMBL" id="JACGCM010002811">
    <property type="protein sequence ID" value="KAF6135145.1"/>
    <property type="molecule type" value="Genomic_DNA"/>
</dbReference>
<dbReference type="SUPFAM" id="SSF53098">
    <property type="entry name" value="Ribonuclease H-like"/>
    <property type="match status" value="1"/>
</dbReference>